<proteinExistence type="predicted"/>
<reference evidence="3" key="1">
    <citation type="submission" date="2017-02" db="EMBL/GenBank/DDBJ databases">
        <authorList>
            <person name="Varghese N."/>
            <person name="Submissions S."/>
        </authorList>
    </citation>
    <scope>NUCLEOTIDE SEQUENCE [LARGE SCALE GENOMIC DNA]</scope>
    <source>
        <strain evidence="3">ATCC 25662</strain>
    </source>
</reference>
<gene>
    <name evidence="2" type="ORF">SAMN02745191_2137</name>
</gene>
<evidence type="ECO:0000313" key="2">
    <source>
        <dbReference type="EMBL" id="SJZ94473.1"/>
    </source>
</evidence>
<dbReference type="EMBL" id="FUWY01000007">
    <property type="protein sequence ID" value="SJZ94473.1"/>
    <property type="molecule type" value="Genomic_DNA"/>
</dbReference>
<feature type="region of interest" description="Disordered" evidence="1">
    <location>
        <begin position="48"/>
        <end position="68"/>
    </location>
</feature>
<sequence length="68" mass="7575">MKNILRKTIISAMTFSTLFLCFTFPRLNVLASEQNELKFCIYDSNGNLDPSSPTPCVPKTRAHQGGPI</sequence>
<accession>A0A1T4PSF0</accession>
<evidence type="ECO:0000256" key="1">
    <source>
        <dbReference type="SAM" id="MobiDB-lite"/>
    </source>
</evidence>
<organism evidence="2 3">
    <name type="scientific">Anaerorhabdus furcosa</name>
    <dbReference type="NCBI Taxonomy" id="118967"/>
    <lineage>
        <taxon>Bacteria</taxon>
        <taxon>Bacillati</taxon>
        <taxon>Bacillota</taxon>
        <taxon>Erysipelotrichia</taxon>
        <taxon>Erysipelotrichales</taxon>
        <taxon>Erysipelotrichaceae</taxon>
        <taxon>Anaerorhabdus</taxon>
    </lineage>
</organism>
<dbReference type="AlphaFoldDB" id="A0A1T4PSF0"/>
<evidence type="ECO:0000313" key="3">
    <source>
        <dbReference type="Proteomes" id="UP000243297"/>
    </source>
</evidence>
<name>A0A1T4PSF0_9FIRM</name>
<dbReference type="RefSeq" id="WP_078712533.1">
    <property type="nucleotide sequence ID" value="NZ_FUWY01000007.1"/>
</dbReference>
<dbReference type="Proteomes" id="UP000243297">
    <property type="component" value="Unassembled WGS sequence"/>
</dbReference>
<protein>
    <submittedName>
        <fullName evidence="2">Uncharacterized protein</fullName>
    </submittedName>
</protein>
<keyword evidence="3" id="KW-1185">Reference proteome</keyword>